<keyword evidence="6" id="KW-0493">Microtubule</keyword>
<dbReference type="PANTHER" id="PTHR47968">
    <property type="entry name" value="CENTROMERE PROTEIN E"/>
    <property type="match status" value="1"/>
</dbReference>
<evidence type="ECO:0000256" key="1">
    <source>
        <dbReference type="ARBA" id="ARBA00004245"/>
    </source>
</evidence>
<feature type="domain" description="Kinesin motor" evidence="9">
    <location>
        <begin position="5"/>
        <end position="342"/>
    </location>
</feature>
<keyword evidence="2 5" id="KW-0547">Nucleotide-binding</keyword>
<evidence type="ECO:0000256" key="8">
    <source>
        <dbReference type="SAM" id="MobiDB-lite"/>
    </source>
</evidence>
<feature type="compositionally biased region" description="Low complexity" evidence="8">
    <location>
        <begin position="695"/>
        <end position="714"/>
    </location>
</feature>
<dbReference type="EMBL" id="REGN01006442">
    <property type="protein sequence ID" value="RNA09562.1"/>
    <property type="molecule type" value="Genomic_DNA"/>
</dbReference>
<dbReference type="InterPro" id="IPR056524">
    <property type="entry name" value="KIF6/9_C"/>
</dbReference>
<dbReference type="InterPro" id="IPR027640">
    <property type="entry name" value="Kinesin-like_fam"/>
</dbReference>
<keyword evidence="5 6" id="KW-0505">Motor protein</keyword>
<evidence type="ECO:0000256" key="2">
    <source>
        <dbReference type="ARBA" id="ARBA00022741"/>
    </source>
</evidence>
<dbReference type="InterPro" id="IPR001752">
    <property type="entry name" value="Kinesin_motor_dom"/>
</dbReference>
<accession>A0A3M7QED8</accession>
<dbReference type="GO" id="GO:0003777">
    <property type="term" value="F:microtubule motor activity"/>
    <property type="evidence" value="ECO:0007669"/>
    <property type="project" value="InterPro"/>
</dbReference>
<dbReference type="Gene3D" id="3.40.850.10">
    <property type="entry name" value="Kinesin motor domain"/>
    <property type="match status" value="1"/>
</dbReference>
<evidence type="ECO:0000313" key="11">
    <source>
        <dbReference type="Proteomes" id="UP000276133"/>
    </source>
</evidence>
<dbReference type="GO" id="GO:0016787">
    <property type="term" value="F:hydrolase activity"/>
    <property type="evidence" value="ECO:0007669"/>
    <property type="project" value="UniProtKB-KW"/>
</dbReference>
<organism evidence="10 11">
    <name type="scientific">Brachionus plicatilis</name>
    <name type="common">Marine rotifer</name>
    <name type="synonym">Brachionus muelleri</name>
    <dbReference type="NCBI Taxonomy" id="10195"/>
    <lineage>
        <taxon>Eukaryota</taxon>
        <taxon>Metazoa</taxon>
        <taxon>Spiralia</taxon>
        <taxon>Gnathifera</taxon>
        <taxon>Rotifera</taxon>
        <taxon>Eurotatoria</taxon>
        <taxon>Monogononta</taxon>
        <taxon>Pseudotrocha</taxon>
        <taxon>Ploima</taxon>
        <taxon>Brachionidae</taxon>
        <taxon>Brachionus</taxon>
    </lineage>
</organism>
<evidence type="ECO:0000256" key="5">
    <source>
        <dbReference type="PROSITE-ProRule" id="PRU00283"/>
    </source>
</evidence>
<dbReference type="PRINTS" id="PR00380">
    <property type="entry name" value="KINESINHEAVY"/>
</dbReference>
<evidence type="ECO:0000256" key="4">
    <source>
        <dbReference type="ARBA" id="ARBA00023212"/>
    </source>
</evidence>
<dbReference type="GO" id="GO:0005874">
    <property type="term" value="C:microtubule"/>
    <property type="evidence" value="ECO:0007669"/>
    <property type="project" value="UniProtKB-KW"/>
</dbReference>
<comment type="similarity">
    <text evidence="5 6">Belongs to the TRAFAC class myosin-kinesin ATPase superfamily. Kinesin family.</text>
</comment>
<dbReference type="GO" id="GO:0008017">
    <property type="term" value="F:microtubule binding"/>
    <property type="evidence" value="ECO:0007669"/>
    <property type="project" value="InterPro"/>
</dbReference>
<reference evidence="10 11" key="1">
    <citation type="journal article" date="2018" name="Sci. Rep.">
        <title>Genomic signatures of local adaptation to the degree of environmental predictability in rotifers.</title>
        <authorList>
            <person name="Franch-Gras L."/>
            <person name="Hahn C."/>
            <person name="Garcia-Roger E.M."/>
            <person name="Carmona M.J."/>
            <person name="Serra M."/>
            <person name="Gomez A."/>
        </authorList>
    </citation>
    <scope>NUCLEOTIDE SEQUENCE [LARGE SCALE GENOMIC DNA]</scope>
    <source>
        <strain evidence="10">HYR1</strain>
    </source>
</reference>
<dbReference type="SUPFAM" id="SSF52540">
    <property type="entry name" value="P-loop containing nucleoside triphosphate hydrolases"/>
    <property type="match status" value="1"/>
</dbReference>
<feature type="region of interest" description="Disordered" evidence="8">
    <location>
        <begin position="687"/>
        <end position="714"/>
    </location>
</feature>
<dbReference type="Pfam" id="PF00225">
    <property type="entry name" value="Kinesin"/>
    <property type="match status" value="1"/>
</dbReference>
<comment type="caution">
    <text evidence="10">The sequence shown here is derived from an EMBL/GenBank/DDBJ whole genome shotgun (WGS) entry which is preliminary data.</text>
</comment>
<dbReference type="PROSITE" id="PS00411">
    <property type="entry name" value="KINESIN_MOTOR_1"/>
    <property type="match status" value="1"/>
</dbReference>
<proteinExistence type="inferred from homology"/>
<comment type="subcellular location">
    <subcellularLocation>
        <location evidence="1">Cytoplasm</location>
        <location evidence="1">Cytoskeleton</location>
    </subcellularLocation>
</comment>
<keyword evidence="11" id="KW-1185">Reference proteome</keyword>
<dbReference type="PANTHER" id="PTHR47968:SF67">
    <property type="entry name" value="KINESIN MOTOR DOMAIN-CONTAINING PROTEIN"/>
    <property type="match status" value="1"/>
</dbReference>
<keyword evidence="3 5" id="KW-0067">ATP-binding</keyword>
<dbReference type="SMART" id="SM00129">
    <property type="entry name" value="KISc"/>
    <property type="match status" value="1"/>
</dbReference>
<keyword evidence="4" id="KW-0963">Cytoplasm</keyword>
<feature type="coiled-coil region" evidence="7">
    <location>
        <begin position="609"/>
        <end position="653"/>
    </location>
</feature>
<evidence type="ECO:0000256" key="3">
    <source>
        <dbReference type="ARBA" id="ARBA00022840"/>
    </source>
</evidence>
<dbReference type="Proteomes" id="UP000276133">
    <property type="component" value="Unassembled WGS sequence"/>
</dbReference>
<dbReference type="GO" id="GO:0007018">
    <property type="term" value="P:microtubule-based movement"/>
    <property type="evidence" value="ECO:0007669"/>
    <property type="project" value="InterPro"/>
</dbReference>
<evidence type="ECO:0000256" key="7">
    <source>
        <dbReference type="SAM" id="Coils"/>
    </source>
</evidence>
<dbReference type="PROSITE" id="PS50067">
    <property type="entry name" value="KINESIN_MOTOR_2"/>
    <property type="match status" value="1"/>
</dbReference>
<evidence type="ECO:0000256" key="6">
    <source>
        <dbReference type="RuleBase" id="RU000394"/>
    </source>
</evidence>
<dbReference type="GO" id="GO:0005524">
    <property type="term" value="F:ATP binding"/>
    <property type="evidence" value="ECO:0007669"/>
    <property type="project" value="UniProtKB-UniRule"/>
</dbReference>
<evidence type="ECO:0000259" key="9">
    <source>
        <dbReference type="PROSITE" id="PS50067"/>
    </source>
</evidence>
<keyword evidence="7" id="KW-0175">Coiled coil</keyword>
<keyword evidence="10" id="KW-0378">Hydrolase</keyword>
<dbReference type="InterPro" id="IPR036961">
    <property type="entry name" value="Kinesin_motor_dom_sf"/>
</dbReference>
<feature type="binding site" evidence="5">
    <location>
        <begin position="94"/>
        <end position="101"/>
    </location>
    <ligand>
        <name>ATP</name>
        <dbReference type="ChEBI" id="CHEBI:30616"/>
    </ligand>
</feature>
<dbReference type="AlphaFoldDB" id="A0A3M7QED8"/>
<dbReference type="InterPro" id="IPR027417">
    <property type="entry name" value="P-loop_NTPase"/>
</dbReference>
<sequence length="778" mass="89137">MVKQTIQIFCRIKPTKAKKSLYEIDCKDSSDIITFSVPKDVSEGFINNKKEEYKFKFERIFNQDTIQDDVFKQVAEPVIENVLSGYNGTIFAYGQTGSGKTFTITGGPEKYTDRGIIPRSISYFFEMFSKKPEYSFTMHISYLEIYNENGYDLLDPQHQVSKLEDLPKVTLMEDEDNNIHLKNLSIHPANNEEEALNLLFLGDTNRMIAETPMNQASTRSHCIFTLHITARETGSATIRKAKLHLVDLAGSERIGKTNANGILLTEAKYINLSLHYLEQVIVALAEKNRTHVPYRNSMMTSVLRDSLGGNCMTTMIATCSIEKKNLDESISTCRFAQRVAMIKNEAIVNEELDPRLVINRLKREVEELKNQLSIANNGEAFDGDLSQDEIEKLKILTLRYLEDRDNDSSLNVGADMRKINFCFKLLKDMYIQLLAKSKIAPVPGPSNQPANVTIIDASHYDSKELKDLKDTLRQRDNEISILVNMLKKEKKKFEDLMQGLLKPPVHVLSSSGSNDDLPKEFNKNHPKRQILQNMSLGRQEAFEIFKRDYVGNQEIEEQKKFLKKSYAEAKMLGELINTARTKLQHLKSKSEQIYLKLEATNSLNDPRQNSEYESTRKTMEFEKENYRENFEKLKNLKTQIEHAQYLIEKSQVKLQKDFEIWWTEQCELNEQKQQRLLGNDQSRVESISSIPSTANSLSTSSRINSSTNTTLTNSYQNEKSVFDYGDSHRKLPQIESEGKTSAASNQKINLTGDSEIDADITAFINARKRIINQMKPKN</sequence>
<evidence type="ECO:0000313" key="10">
    <source>
        <dbReference type="EMBL" id="RNA09562.1"/>
    </source>
</evidence>
<dbReference type="STRING" id="10195.A0A3M7QED8"/>
<dbReference type="Pfam" id="PF23735">
    <property type="entry name" value="KIF9"/>
    <property type="match status" value="1"/>
</dbReference>
<keyword evidence="4" id="KW-0206">Cytoskeleton</keyword>
<gene>
    <name evidence="10" type="ORF">BpHYR1_005880</name>
</gene>
<name>A0A3M7QED8_BRAPC</name>
<dbReference type="InterPro" id="IPR019821">
    <property type="entry name" value="Kinesin_motor_CS"/>
</dbReference>
<dbReference type="OrthoDB" id="3176171at2759"/>
<protein>
    <recommendedName>
        <fullName evidence="6">Kinesin-like protein</fullName>
    </recommendedName>
</protein>